<comment type="subcellular location">
    <subcellularLocation>
        <location evidence="1">Secreted</location>
    </subcellularLocation>
</comment>
<proteinExistence type="predicted"/>
<organism evidence="4 5">
    <name type="scientific">Agrilactobacillus yilanensis</name>
    <dbReference type="NCBI Taxonomy" id="2485997"/>
    <lineage>
        <taxon>Bacteria</taxon>
        <taxon>Bacillati</taxon>
        <taxon>Bacillota</taxon>
        <taxon>Bacilli</taxon>
        <taxon>Lactobacillales</taxon>
        <taxon>Lactobacillaceae</taxon>
        <taxon>Agrilactobacillus</taxon>
    </lineage>
</organism>
<dbReference type="PROSITE" id="PS51677">
    <property type="entry name" value="NODB"/>
    <property type="match status" value="1"/>
</dbReference>
<comment type="caution">
    <text evidence="4">The sequence shown here is derived from an EMBL/GenBank/DDBJ whole genome shotgun (WGS) entry which is preliminary data.</text>
</comment>
<reference evidence="5" key="1">
    <citation type="journal article" date="2019" name="Int. J. Syst. Evol. Microbiol.">
        <title>The Global Catalogue of Microorganisms (GCM) 10K type strain sequencing project: providing services to taxonomists for standard genome sequencing and annotation.</title>
        <authorList>
            <consortium name="The Broad Institute Genomics Platform"/>
            <consortium name="The Broad Institute Genome Sequencing Center for Infectious Disease"/>
            <person name="Wu L."/>
            <person name="Ma J."/>
        </authorList>
    </citation>
    <scope>NUCLEOTIDE SEQUENCE [LARGE SCALE GENOMIC DNA]</scope>
    <source>
        <strain evidence="5">CCM 8896</strain>
    </source>
</reference>
<dbReference type="RefSeq" id="WP_125715048.1">
    <property type="nucleotide sequence ID" value="NZ_JBHTOP010000004.1"/>
</dbReference>
<dbReference type="SUPFAM" id="SSF88713">
    <property type="entry name" value="Glycoside hydrolase/deacetylase"/>
    <property type="match status" value="1"/>
</dbReference>
<dbReference type="PANTHER" id="PTHR34216:SF3">
    <property type="entry name" value="POLY-BETA-1,6-N-ACETYL-D-GLUCOSAMINE N-DEACETYLASE"/>
    <property type="match status" value="1"/>
</dbReference>
<evidence type="ECO:0000256" key="1">
    <source>
        <dbReference type="ARBA" id="ARBA00004613"/>
    </source>
</evidence>
<protein>
    <submittedName>
        <fullName evidence="4">Polysaccharide deacetylase family protein</fullName>
        <ecNumber evidence="4">3.-.-.-</ecNumber>
    </submittedName>
</protein>
<dbReference type="Gene3D" id="3.20.20.370">
    <property type="entry name" value="Glycoside hydrolase/deacetylase"/>
    <property type="match status" value="1"/>
</dbReference>
<evidence type="ECO:0000256" key="2">
    <source>
        <dbReference type="ARBA" id="ARBA00022729"/>
    </source>
</evidence>
<feature type="domain" description="NodB homology" evidence="3">
    <location>
        <begin position="19"/>
        <end position="194"/>
    </location>
</feature>
<dbReference type="Pfam" id="PF01522">
    <property type="entry name" value="Polysacc_deac_1"/>
    <property type="match status" value="1"/>
</dbReference>
<evidence type="ECO:0000259" key="3">
    <source>
        <dbReference type="PROSITE" id="PS51677"/>
    </source>
</evidence>
<gene>
    <name evidence="4" type="ORF">ACFQ5M_02840</name>
</gene>
<dbReference type="InterPro" id="IPR051398">
    <property type="entry name" value="Polysacch_Deacetylase"/>
</dbReference>
<keyword evidence="5" id="KW-1185">Reference proteome</keyword>
<dbReference type="GO" id="GO:0016787">
    <property type="term" value="F:hydrolase activity"/>
    <property type="evidence" value="ECO:0007669"/>
    <property type="project" value="UniProtKB-KW"/>
</dbReference>
<keyword evidence="4" id="KW-0378">Hydrolase</keyword>
<dbReference type="CDD" id="cd10918">
    <property type="entry name" value="CE4_NodB_like_5s_6s"/>
    <property type="match status" value="1"/>
</dbReference>
<accession>A0ABW4J6C5</accession>
<evidence type="ECO:0000313" key="4">
    <source>
        <dbReference type="EMBL" id="MFD1671030.1"/>
    </source>
</evidence>
<name>A0ABW4J6C5_9LACO</name>
<dbReference type="PANTHER" id="PTHR34216">
    <property type="match status" value="1"/>
</dbReference>
<dbReference type="InterPro" id="IPR011330">
    <property type="entry name" value="Glyco_hydro/deAcase_b/a-brl"/>
</dbReference>
<sequence length="194" mass="21691">MTGDEALGALLEGKSIPAKSVLLTFDDFYSSWVDPIGTNPSIVATLQDYGFNALLFVTVGKMKNSSNWNALKKLNRTQFGIGCHNIEHYPDATASLDEVIRQVADSKNQIEKQLGITVRSYAYPYGSRNDTTRLHLRKNGYKIGFNFGYGGGKEDAAWDNYSHGVRESLLEKYNITRIPMTQINKYSFNDIFGA</sequence>
<dbReference type="Proteomes" id="UP001597267">
    <property type="component" value="Unassembled WGS sequence"/>
</dbReference>
<dbReference type="EMBL" id="JBHTOP010000004">
    <property type="protein sequence ID" value="MFD1671030.1"/>
    <property type="molecule type" value="Genomic_DNA"/>
</dbReference>
<dbReference type="EC" id="3.-.-.-" evidence="4"/>
<dbReference type="InterPro" id="IPR002509">
    <property type="entry name" value="NODB_dom"/>
</dbReference>
<evidence type="ECO:0000313" key="5">
    <source>
        <dbReference type="Proteomes" id="UP001597267"/>
    </source>
</evidence>
<keyword evidence="2" id="KW-0732">Signal</keyword>